<dbReference type="Gene3D" id="2.40.320.10">
    <property type="entry name" value="Hypothetical Protein Pfu-838710-001"/>
    <property type="match status" value="1"/>
</dbReference>
<dbReference type="InterPro" id="IPR007899">
    <property type="entry name" value="CHAD_dom"/>
</dbReference>
<dbReference type="AlphaFoldDB" id="A0A7K1FNX6"/>
<evidence type="ECO:0000313" key="4">
    <source>
        <dbReference type="Proteomes" id="UP000460221"/>
    </source>
</evidence>
<organism evidence="3 4">
    <name type="scientific">Nakamurella alba</name>
    <dbReference type="NCBI Taxonomy" id="2665158"/>
    <lineage>
        <taxon>Bacteria</taxon>
        <taxon>Bacillati</taxon>
        <taxon>Actinomycetota</taxon>
        <taxon>Actinomycetes</taxon>
        <taxon>Nakamurellales</taxon>
        <taxon>Nakamurellaceae</taxon>
        <taxon>Nakamurella</taxon>
    </lineage>
</organism>
<dbReference type="CDD" id="cd07374">
    <property type="entry name" value="CYTH-like_Pase"/>
    <property type="match status" value="1"/>
</dbReference>
<dbReference type="Pfam" id="PF01928">
    <property type="entry name" value="CYTH"/>
    <property type="match status" value="1"/>
</dbReference>
<dbReference type="PANTHER" id="PTHR39339:SF1">
    <property type="entry name" value="CHAD DOMAIN-CONTAINING PROTEIN"/>
    <property type="match status" value="1"/>
</dbReference>
<protein>
    <submittedName>
        <fullName evidence="3">CHAD domain-containing protein</fullName>
    </submittedName>
</protein>
<dbReference type="EMBL" id="WLYK01000005">
    <property type="protein sequence ID" value="MTD14933.1"/>
    <property type="molecule type" value="Genomic_DNA"/>
</dbReference>
<dbReference type="SMART" id="SM00880">
    <property type="entry name" value="CHAD"/>
    <property type="match status" value="1"/>
</dbReference>
<dbReference type="RefSeq" id="WP_154768928.1">
    <property type="nucleotide sequence ID" value="NZ_WLYK01000005.1"/>
</dbReference>
<dbReference type="Gene3D" id="1.40.20.10">
    <property type="entry name" value="CHAD domain"/>
    <property type="match status" value="1"/>
</dbReference>
<feature type="compositionally biased region" description="Basic and acidic residues" evidence="1">
    <location>
        <begin position="396"/>
        <end position="406"/>
    </location>
</feature>
<dbReference type="InterPro" id="IPR038186">
    <property type="entry name" value="CHAD_dom_sf"/>
</dbReference>
<dbReference type="InterPro" id="IPR023577">
    <property type="entry name" value="CYTH_domain"/>
</dbReference>
<proteinExistence type="predicted"/>
<dbReference type="SMART" id="SM01118">
    <property type="entry name" value="CYTH"/>
    <property type="match status" value="1"/>
</dbReference>
<dbReference type="SUPFAM" id="SSF55154">
    <property type="entry name" value="CYTH-like phosphatases"/>
    <property type="match status" value="1"/>
</dbReference>
<keyword evidence="4" id="KW-1185">Reference proteome</keyword>
<gene>
    <name evidence="3" type="ORF">GIS00_13385</name>
</gene>
<feature type="region of interest" description="Disordered" evidence="1">
    <location>
        <begin position="377"/>
        <end position="406"/>
    </location>
</feature>
<evidence type="ECO:0000259" key="2">
    <source>
        <dbReference type="PROSITE" id="PS51708"/>
    </source>
</evidence>
<sequence>MTESHTEREDKFDVPDGWILPDLTPALPPGADQSIDVQRLSNEYWDNADLDLLRAGVTVRLRHGAGEDGWQVKVPSGAARTEFRFGGSADTPPEGVLDLVRGLARGRRLLLLATLHTDRVVRTVRSGDEVLLEIADDTVRAAAPGPGEALLNEWRELEIELGPGGDEELLAAVGKRVRKAGAVPGSPPNKVGRAVGGAPAPVLGAGPRPVIEYLAAQRDAVVGGDLALRSGHDDVHATRVGTRRFRSTLRIFGGFFDDERVAALDAELRWYAGVLGEVRDRQVQRPRFAAAIAALPDELVLGPVAGSVEQQLLGEQVAALAELRTLLDGERYLALLRALDSFVARPPLVSGSHRPLPKIAERAGRKALRRLDEALAAGDSVGSDPAAADGSTGRHSRSDHADSDHADELLHRARKAAKRARYAGELIRDGSSTGRKKAAAAAAQADRFEELQDILGEHQDGVVAAALLRRWGAATHGRPDENGFTYGLLFQRELTAAEHGRAAAERWRSAQN</sequence>
<dbReference type="PROSITE" id="PS51708">
    <property type="entry name" value="CHAD"/>
    <property type="match status" value="1"/>
</dbReference>
<name>A0A7K1FNX6_9ACTN</name>
<dbReference type="Pfam" id="PF05235">
    <property type="entry name" value="CHAD"/>
    <property type="match status" value="1"/>
</dbReference>
<comment type="caution">
    <text evidence="3">The sequence shown here is derived from an EMBL/GenBank/DDBJ whole genome shotgun (WGS) entry which is preliminary data.</text>
</comment>
<dbReference type="InterPro" id="IPR033469">
    <property type="entry name" value="CYTH-like_dom_sf"/>
</dbReference>
<evidence type="ECO:0000313" key="3">
    <source>
        <dbReference type="EMBL" id="MTD14933.1"/>
    </source>
</evidence>
<feature type="domain" description="CHAD" evidence="2">
    <location>
        <begin position="200"/>
        <end position="512"/>
    </location>
</feature>
<dbReference type="Proteomes" id="UP000460221">
    <property type="component" value="Unassembled WGS sequence"/>
</dbReference>
<evidence type="ECO:0000256" key="1">
    <source>
        <dbReference type="SAM" id="MobiDB-lite"/>
    </source>
</evidence>
<accession>A0A7K1FNX6</accession>
<dbReference type="PANTHER" id="PTHR39339">
    <property type="entry name" value="SLR1444 PROTEIN"/>
    <property type="match status" value="1"/>
</dbReference>
<reference evidence="3 4" key="1">
    <citation type="submission" date="2019-11" db="EMBL/GenBank/DDBJ databases">
        <authorList>
            <person name="Jiang L.-Q."/>
        </authorList>
    </citation>
    <scope>NUCLEOTIDE SEQUENCE [LARGE SCALE GENOMIC DNA]</scope>
    <source>
        <strain evidence="3 4">YIM 132087</strain>
    </source>
</reference>